<dbReference type="EMBL" id="JAKKPZ010000001">
    <property type="protein sequence ID" value="KAI1728683.1"/>
    <property type="molecule type" value="Genomic_DNA"/>
</dbReference>
<dbReference type="Proteomes" id="UP001201812">
    <property type="component" value="Unassembled WGS sequence"/>
</dbReference>
<dbReference type="GO" id="GO:0005730">
    <property type="term" value="C:nucleolus"/>
    <property type="evidence" value="ECO:0007669"/>
    <property type="project" value="TreeGrafter"/>
</dbReference>
<name>A0AAD4NKP7_9BILA</name>
<dbReference type="GO" id="GO:0042274">
    <property type="term" value="P:ribosomal small subunit biogenesis"/>
    <property type="evidence" value="ECO:0007669"/>
    <property type="project" value="TreeGrafter"/>
</dbReference>
<keyword evidence="6" id="KW-1185">Reference proteome</keyword>
<reference evidence="5" key="1">
    <citation type="submission" date="2022-01" db="EMBL/GenBank/DDBJ databases">
        <title>Genome Sequence Resource for Two Populations of Ditylenchus destructor, the Migratory Endoparasitic Phytonematode.</title>
        <authorList>
            <person name="Zhang H."/>
            <person name="Lin R."/>
            <person name="Xie B."/>
        </authorList>
    </citation>
    <scope>NUCLEOTIDE SEQUENCE</scope>
    <source>
        <strain evidence="5">BazhouSP</strain>
    </source>
</reference>
<sequence length="403" mass="46892">MEDRDFGPLLNVRCTRKELRKMKKKLKPTCNAAFSKHQKVDTAIKERFNDKKAKKRAKRKRQAENKRQKAIEKEDEPEDLKTFLKEAEKVREQRMLDEMNQDELEIKRLEKKISAHKSKKRKTEEEDAESLERFLDNNELSDSSNLEENFDDEIAAAHSDQDDASENPGIPNRTLANFDPLIVKLAKRAKMDTKLRQYIFCTIMSSSDSAKACAELLELNLKGTEEREIIRVCFECIMLEKEYNPYYVVIVKTFCSANKQFQITAQFVSWDLLKALNSLKDHQRSHLSYALADLLKHQSLGLSVLRVMNFGELNNESSTFLKILLYRFLINASESVIRENIMKVINSAKKDNRFAEGLQLFFEQPIAELIPDSFKTEETQSGTENLMTFKKRLAMVKRLWSVV</sequence>
<feature type="compositionally biased region" description="Basic residues" evidence="3">
    <location>
        <begin position="52"/>
        <end position="61"/>
    </location>
</feature>
<feature type="domain" description="MI" evidence="4">
    <location>
        <begin position="194"/>
        <end position="310"/>
    </location>
</feature>
<comment type="caution">
    <text evidence="5">The sequence shown here is derived from an EMBL/GenBank/DDBJ whole genome shotgun (WGS) entry which is preliminary data.</text>
</comment>
<dbReference type="PANTHER" id="PTHR18034:SF4">
    <property type="entry name" value="NUCLEOLAR MIF4G DOMAIN-CONTAINING PROTEIN 1"/>
    <property type="match status" value="1"/>
</dbReference>
<proteinExistence type="predicted"/>
<gene>
    <name evidence="5" type="ORF">DdX_00881</name>
</gene>
<evidence type="ECO:0000313" key="6">
    <source>
        <dbReference type="Proteomes" id="UP001201812"/>
    </source>
</evidence>
<keyword evidence="2" id="KW-0539">Nucleus</keyword>
<dbReference type="PANTHER" id="PTHR18034">
    <property type="entry name" value="CELL CYCLE CONTROL PROTEIN CWF22-RELATED"/>
    <property type="match status" value="1"/>
</dbReference>
<organism evidence="5 6">
    <name type="scientific">Ditylenchus destructor</name>
    <dbReference type="NCBI Taxonomy" id="166010"/>
    <lineage>
        <taxon>Eukaryota</taxon>
        <taxon>Metazoa</taxon>
        <taxon>Ecdysozoa</taxon>
        <taxon>Nematoda</taxon>
        <taxon>Chromadorea</taxon>
        <taxon>Rhabditida</taxon>
        <taxon>Tylenchina</taxon>
        <taxon>Tylenchomorpha</taxon>
        <taxon>Sphaerularioidea</taxon>
        <taxon>Anguinidae</taxon>
        <taxon>Anguininae</taxon>
        <taxon>Ditylenchus</taxon>
    </lineage>
</organism>
<evidence type="ECO:0000259" key="4">
    <source>
        <dbReference type="PROSITE" id="PS51366"/>
    </source>
</evidence>
<evidence type="ECO:0000313" key="5">
    <source>
        <dbReference type="EMBL" id="KAI1728683.1"/>
    </source>
</evidence>
<dbReference type="PROSITE" id="PS51366">
    <property type="entry name" value="MI"/>
    <property type="match status" value="1"/>
</dbReference>
<evidence type="ECO:0000256" key="1">
    <source>
        <dbReference type="ARBA" id="ARBA00004123"/>
    </source>
</evidence>
<protein>
    <submittedName>
        <fullName evidence="5">MA3 domain-containing protein</fullName>
    </submittedName>
</protein>
<dbReference type="GO" id="GO:0003723">
    <property type="term" value="F:RNA binding"/>
    <property type="evidence" value="ECO:0007669"/>
    <property type="project" value="TreeGrafter"/>
</dbReference>
<feature type="compositionally biased region" description="Basic and acidic residues" evidence="3">
    <location>
        <begin position="62"/>
        <end position="72"/>
    </location>
</feature>
<feature type="region of interest" description="Disordered" evidence="3">
    <location>
        <begin position="114"/>
        <end position="144"/>
    </location>
</feature>
<evidence type="ECO:0000256" key="3">
    <source>
        <dbReference type="SAM" id="MobiDB-lite"/>
    </source>
</evidence>
<comment type="subcellular location">
    <subcellularLocation>
        <location evidence="1">Nucleus</location>
    </subcellularLocation>
</comment>
<dbReference type="SMART" id="SM00544">
    <property type="entry name" value="MA3"/>
    <property type="match status" value="1"/>
</dbReference>
<dbReference type="AlphaFoldDB" id="A0AAD4NKP7"/>
<dbReference type="InterPro" id="IPR050781">
    <property type="entry name" value="CWC22_splicing_factor"/>
</dbReference>
<feature type="region of interest" description="Disordered" evidence="3">
    <location>
        <begin position="43"/>
        <end position="80"/>
    </location>
</feature>
<accession>A0AAD4NKP7</accession>
<dbReference type="InterPro" id="IPR003891">
    <property type="entry name" value="Initiation_fac_eIF4g_MI"/>
</dbReference>
<dbReference type="Pfam" id="PF02847">
    <property type="entry name" value="MA3"/>
    <property type="match status" value="1"/>
</dbReference>
<evidence type="ECO:0000256" key="2">
    <source>
        <dbReference type="ARBA" id="ARBA00023242"/>
    </source>
</evidence>